<evidence type="ECO:0000313" key="11">
    <source>
        <dbReference type="EMBL" id="QTA82512.1"/>
    </source>
</evidence>
<evidence type="ECO:0000256" key="5">
    <source>
        <dbReference type="ARBA" id="ARBA00022989"/>
    </source>
</evidence>
<name>A0A975GIE9_9BACT</name>
<dbReference type="Pfam" id="PF02743">
    <property type="entry name" value="dCache_1"/>
    <property type="match status" value="1"/>
</dbReference>
<dbReference type="Gene3D" id="3.30.450.20">
    <property type="entry name" value="PAS domain"/>
    <property type="match status" value="1"/>
</dbReference>
<dbReference type="CDD" id="cd12912">
    <property type="entry name" value="PDC2_MCP_like"/>
    <property type="match status" value="1"/>
</dbReference>
<evidence type="ECO:0000256" key="2">
    <source>
        <dbReference type="ARBA" id="ARBA00022475"/>
    </source>
</evidence>
<dbReference type="AlphaFoldDB" id="A0A975GIE9"/>
<sequence length="584" mass="63685">MIQTRTLSFKLLTGGIAAIAIPVLIVGFFSIKIASKGIKDIAREKAQIHAQSIALHIDAMLNQEVILANTLSGDDDVIDTIIEIDKTGQTNETSELYHKLKSQFKWLKNKYQGMFITDARGSLITGILDSGKEYKESDISDREYFKIVKNEKKTYISNVVRSKTTDKFIIVICVPVMNESGNFAGTLGMSLKLEYLTDIINNTKVGTTGYGYMADEKGIIIAHQNKEYIMQLDIKTLEGMKEITRMMLGGQTGVQDYKFMGKNKIAGFAPLTIKKWSISVTQDEKEFLQSANSLIKFIIITGIISLTIIIAILLKFSRSISTPINKSVQLLNFTSEELTSAAVQVSASSHDIASAVSQQAAATEEASAALEQTSAMVRQNAQISDEADRMMKEIKEIAENADLSMKELSASMTSIYKTGEDTRKIVKSIDEIAFQTNLLSLNAAIEAARVGNHGAGFAVVAQEVRNLAKLSADSVNNTSILIEESVKKISAGKILSETTAEAFAEAVKKLIKVSELIGEISASSTEQAQGIDEIRNSVTQVDEMTQNNAASAEESASIAQTMNTYAEDMKKAVAGLSEIVEGRR</sequence>
<reference evidence="11" key="1">
    <citation type="journal article" date="2021" name="Microb. Physiol.">
        <title>Proteogenomic Insights into the Physiology of Marine, Sulfate-Reducing, Filamentous Desulfonema limicola and Desulfonema magnum.</title>
        <authorList>
            <person name="Schnaars V."/>
            <person name="Wohlbrand L."/>
            <person name="Scheve S."/>
            <person name="Hinrichs C."/>
            <person name="Reinhardt R."/>
            <person name="Rabus R."/>
        </authorList>
    </citation>
    <scope>NUCLEOTIDE SEQUENCE</scope>
    <source>
        <strain evidence="11">5ac10</strain>
    </source>
</reference>
<comment type="subcellular location">
    <subcellularLocation>
        <location evidence="1">Cell membrane</location>
        <topology evidence="1">Multi-pass membrane protein</topology>
    </subcellularLocation>
</comment>
<evidence type="ECO:0000256" key="9">
    <source>
        <dbReference type="SAM" id="Phobius"/>
    </source>
</evidence>
<dbReference type="InterPro" id="IPR051310">
    <property type="entry name" value="MCP_chemotaxis"/>
</dbReference>
<comment type="similarity">
    <text evidence="7">Belongs to the methyl-accepting chemotaxis (MCP) protein family.</text>
</comment>
<keyword evidence="3" id="KW-0145">Chemotaxis</keyword>
<evidence type="ECO:0000256" key="6">
    <source>
        <dbReference type="ARBA" id="ARBA00023136"/>
    </source>
</evidence>
<dbReference type="SUPFAM" id="SSF103190">
    <property type="entry name" value="Sensory domain-like"/>
    <property type="match status" value="1"/>
</dbReference>
<dbReference type="EMBL" id="CP061799">
    <property type="protein sequence ID" value="QTA82512.1"/>
    <property type="molecule type" value="Genomic_DNA"/>
</dbReference>
<dbReference type="InterPro" id="IPR033479">
    <property type="entry name" value="dCache_1"/>
</dbReference>
<keyword evidence="12" id="KW-1185">Reference proteome</keyword>
<feature type="transmembrane region" description="Helical" evidence="9">
    <location>
        <begin position="294"/>
        <end position="314"/>
    </location>
</feature>
<evidence type="ECO:0000313" key="12">
    <source>
        <dbReference type="Proteomes" id="UP000663720"/>
    </source>
</evidence>
<dbReference type="SMART" id="SM00283">
    <property type="entry name" value="MA"/>
    <property type="match status" value="1"/>
</dbReference>
<organism evidence="11 12">
    <name type="scientific">Desulfonema limicola</name>
    <dbReference type="NCBI Taxonomy" id="45656"/>
    <lineage>
        <taxon>Bacteria</taxon>
        <taxon>Pseudomonadati</taxon>
        <taxon>Thermodesulfobacteriota</taxon>
        <taxon>Desulfobacteria</taxon>
        <taxon>Desulfobacterales</taxon>
        <taxon>Desulfococcaceae</taxon>
        <taxon>Desulfonema</taxon>
    </lineage>
</organism>
<dbReference type="KEGG" id="dli:dnl_48880"/>
<evidence type="ECO:0000256" key="1">
    <source>
        <dbReference type="ARBA" id="ARBA00004651"/>
    </source>
</evidence>
<keyword evidence="4 9" id="KW-0812">Transmembrane</keyword>
<dbReference type="GO" id="GO:0007165">
    <property type="term" value="P:signal transduction"/>
    <property type="evidence" value="ECO:0007669"/>
    <property type="project" value="UniProtKB-KW"/>
</dbReference>
<protein>
    <submittedName>
        <fullName evidence="11">Methyl-accepting chemotaxis protein signailling domain-containing protein, double Cache domain-containing protein</fullName>
    </submittedName>
</protein>
<keyword evidence="8" id="KW-0807">Transducer</keyword>
<dbReference type="GO" id="GO:0005886">
    <property type="term" value="C:plasma membrane"/>
    <property type="evidence" value="ECO:0007669"/>
    <property type="project" value="UniProtKB-SubCell"/>
</dbReference>
<accession>A0A975GIE9</accession>
<dbReference type="GO" id="GO:0006935">
    <property type="term" value="P:chemotaxis"/>
    <property type="evidence" value="ECO:0007669"/>
    <property type="project" value="UniProtKB-KW"/>
</dbReference>
<feature type="domain" description="Methyl-accepting transducer" evidence="10">
    <location>
        <begin position="334"/>
        <end position="563"/>
    </location>
</feature>
<dbReference type="CDD" id="cd12914">
    <property type="entry name" value="PDC1_DGC_like"/>
    <property type="match status" value="1"/>
</dbReference>
<proteinExistence type="inferred from homology"/>
<evidence type="ECO:0000256" key="3">
    <source>
        <dbReference type="ARBA" id="ARBA00022500"/>
    </source>
</evidence>
<evidence type="ECO:0000256" key="7">
    <source>
        <dbReference type="ARBA" id="ARBA00029447"/>
    </source>
</evidence>
<dbReference type="PANTHER" id="PTHR43531:SF11">
    <property type="entry name" value="METHYL-ACCEPTING CHEMOTAXIS PROTEIN 3"/>
    <property type="match status" value="1"/>
</dbReference>
<evidence type="ECO:0000256" key="8">
    <source>
        <dbReference type="PROSITE-ProRule" id="PRU00284"/>
    </source>
</evidence>
<dbReference type="Pfam" id="PF00015">
    <property type="entry name" value="MCPsignal"/>
    <property type="match status" value="1"/>
</dbReference>
<dbReference type="Gene3D" id="1.10.287.950">
    <property type="entry name" value="Methyl-accepting chemotaxis protein"/>
    <property type="match status" value="1"/>
</dbReference>
<dbReference type="PANTHER" id="PTHR43531">
    <property type="entry name" value="PROTEIN ICFG"/>
    <property type="match status" value="1"/>
</dbReference>
<dbReference type="Proteomes" id="UP000663720">
    <property type="component" value="Chromosome"/>
</dbReference>
<keyword evidence="6 9" id="KW-0472">Membrane</keyword>
<dbReference type="RefSeq" id="WP_207688432.1">
    <property type="nucleotide sequence ID" value="NZ_CP061799.1"/>
</dbReference>
<dbReference type="InterPro" id="IPR029151">
    <property type="entry name" value="Sensor-like_sf"/>
</dbReference>
<keyword evidence="2" id="KW-1003">Cell membrane</keyword>
<evidence type="ECO:0000259" key="10">
    <source>
        <dbReference type="PROSITE" id="PS50111"/>
    </source>
</evidence>
<dbReference type="PROSITE" id="PS50111">
    <property type="entry name" value="CHEMOTAXIS_TRANSDUC_2"/>
    <property type="match status" value="1"/>
</dbReference>
<dbReference type="SUPFAM" id="SSF58104">
    <property type="entry name" value="Methyl-accepting chemotaxis protein (MCP) signaling domain"/>
    <property type="match status" value="1"/>
</dbReference>
<keyword evidence="5 9" id="KW-1133">Transmembrane helix</keyword>
<feature type="transmembrane region" description="Helical" evidence="9">
    <location>
        <begin position="12"/>
        <end position="31"/>
    </location>
</feature>
<evidence type="ECO:0000256" key="4">
    <source>
        <dbReference type="ARBA" id="ARBA00022692"/>
    </source>
</evidence>
<gene>
    <name evidence="11" type="ORF">dnl_48880</name>
</gene>
<dbReference type="InterPro" id="IPR004089">
    <property type="entry name" value="MCPsignal_dom"/>
</dbReference>